<reference evidence="2" key="1">
    <citation type="submission" date="2023-04" db="EMBL/GenBank/DDBJ databases">
        <authorList>
            <consortium name="ELIXIR-Norway"/>
        </authorList>
    </citation>
    <scope>NUCLEOTIDE SEQUENCE [LARGE SCALE GENOMIC DNA]</scope>
</reference>
<feature type="region of interest" description="Disordered" evidence="1">
    <location>
        <begin position="180"/>
        <end position="216"/>
    </location>
</feature>
<accession>A0ABN8XWN7</accession>
<protein>
    <submittedName>
        <fullName evidence="2">Uncharacterized protein</fullName>
    </submittedName>
</protein>
<dbReference type="Proteomes" id="UP001176941">
    <property type="component" value="Chromosome 10"/>
</dbReference>
<organism evidence="2 3">
    <name type="scientific">Rangifer tarandus platyrhynchus</name>
    <name type="common">Svalbard reindeer</name>
    <dbReference type="NCBI Taxonomy" id="3082113"/>
    <lineage>
        <taxon>Eukaryota</taxon>
        <taxon>Metazoa</taxon>
        <taxon>Chordata</taxon>
        <taxon>Craniata</taxon>
        <taxon>Vertebrata</taxon>
        <taxon>Euteleostomi</taxon>
        <taxon>Mammalia</taxon>
        <taxon>Eutheria</taxon>
        <taxon>Laurasiatheria</taxon>
        <taxon>Artiodactyla</taxon>
        <taxon>Ruminantia</taxon>
        <taxon>Pecora</taxon>
        <taxon>Cervidae</taxon>
        <taxon>Odocoileinae</taxon>
        <taxon>Rangifer</taxon>
    </lineage>
</organism>
<gene>
    <name evidence="2" type="ORF">MRATA1EN1_LOCUS2712</name>
</gene>
<feature type="compositionally biased region" description="Basic and acidic residues" evidence="1">
    <location>
        <begin position="193"/>
        <end position="209"/>
    </location>
</feature>
<proteinExistence type="predicted"/>
<dbReference type="EMBL" id="OX459946">
    <property type="protein sequence ID" value="CAI9153750.1"/>
    <property type="molecule type" value="Genomic_DNA"/>
</dbReference>
<evidence type="ECO:0000313" key="2">
    <source>
        <dbReference type="EMBL" id="CAI9153750.1"/>
    </source>
</evidence>
<keyword evidence="3" id="KW-1185">Reference proteome</keyword>
<sequence length="240" mass="25626">MHLVALSTAMSWRCRELGETGHQLLVESCFLGINKPECPPPQCREPPEMSGAARLGCFLPTCLFPAHTIPRDRLTAFLGLTVGSGGHSGTGVVTLQAPPSSAAATLAWVSVACVTLHRKHGEWLNPITRKSGFQSFNPMKVIPGYLGMLWEEKEEECVRPPSRQPGRAEAKSRTRLALGSLQTLCSPPGAGEESSRSEEPRPRSRDEASKPSGAHAVLAALLTAEAAATGSEADHVQRAC</sequence>
<evidence type="ECO:0000256" key="1">
    <source>
        <dbReference type="SAM" id="MobiDB-lite"/>
    </source>
</evidence>
<name>A0ABN8XWN7_RANTA</name>
<evidence type="ECO:0000313" key="3">
    <source>
        <dbReference type="Proteomes" id="UP001176941"/>
    </source>
</evidence>